<gene>
    <name evidence="2" type="ORF">I6N95_09155</name>
</gene>
<name>A0A940SVK7_9ENTE</name>
<evidence type="ECO:0000313" key="3">
    <source>
        <dbReference type="Proteomes" id="UP000674938"/>
    </source>
</evidence>
<organism evidence="2 3">
    <name type="scientific">Vagococcus allomyrinae</name>
    <dbReference type="NCBI Taxonomy" id="2794353"/>
    <lineage>
        <taxon>Bacteria</taxon>
        <taxon>Bacillati</taxon>
        <taxon>Bacillota</taxon>
        <taxon>Bacilli</taxon>
        <taxon>Lactobacillales</taxon>
        <taxon>Enterococcaceae</taxon>
        <taxon>Vagococcus</taxon>
    </lineage>
</organism>
<accession>A0A940SVK7</accession>
<dbReference type="Proteomes" id="UP000674938">
    <property type="component" value="Unassembled WGS sequence"/>
</dbReference>
<dbReference type="AlphaFoldDB" id="A0A940SVK7"/>
<protein>
    <submittedName>
        <fullName evidence="2">Uncharacterized protein</fullName>
    </submittedName>
</protein>
<dbReference type="EMBL" id="JAEEGA010000005">
    <property type="protein sequence ID" value="MBP1041171.1"/>
    <property type="molecule type" value="Genomic_DNA"/>
</dbReference>
<keyword evidence="3" id="KW-1185">Reference proteome</keyword>
<proteinExistence type="predicted"/>
<dbReference type="RefSeq" id="WP_209526858.1">
    <property type="nucleotide sequence ID" value="NZ_JAEEGA010000005.1"/>
</dbReference>
<reference evidence="2" key="1">
    <citation type="submission" date="2020-12" db="EMBL/GenBank/DDBJ databases">
        <title>Vagococcus allomyrinae sp. nov. and Enterococcus lavae sp. nov., isolated from the larvae of Allomyrina dichotoma.</title>
        <authorList>
            <person name="Lee S.D."/>
        </authorList>
    </citation>
    <scope>NUCLEOTIDE SEQUENCE</scope>
    <source>
        <strain evidence="2">BWB3-3</strain>
    </source>
</reference>
<feature type="region of interest" description="Disordered" evidence="1">
    <location>
        <begin position="1"/>
        <end position="30"/>
    </location>
</feature>
<evidence type="ECO:0000313" key="2">
    <source>
        <dbReference type="EMBL" id="MBP1041171.1"/>
    </source>
</evidence>
<evidence type="ECO:0000256" key="1">
    <source>
        <dbReference type="SAM" id="MobiDB-lite"/>
    </source>
</evidence>
<comment type="caution">
    <text evidence="2">The sequence shown here is derived from an EMBL/GenBank/DDBJ whole genome shotgun (WGS) entry which is preliminary data.</text>
</comment>
<sequence>MKTERSGLEKNRESKERAKKKQAFEKEIDTNEVLVAKEKGKKELKKSKNLS</sequence>